<keyword evidence="2 8" id="KW-1003">Cell membrane</keyword>
<comment type="function">
    <text evidence="8 9">Involved in peptidoglycan biosynthesis. Transports lipid-linked peptidoglycan precursors from the inner to the outer leaflet of the cytoplasmic membrane.</text>
</comment>
<feature type="transmembrane region" description="Helical" evidence="8">
    <location>
        <begin position="92"/>
        <end position="112"/>
    </location>
</feature>
<evidence type="ECO:0000256" key="7">
    <source>
        <dbReference type="ARBA" id="ARBA00023136"/>
    </source>
</evidence>
<dbReference type="STRING" id="908809.ABG79_00774"/>
<comment type="caution">
    <text evidence="10">The sequence shown here is derived from an EMBL/GenBank/DDBJ whole genome shotgun (WGS) entry which is preliminary data.</text>
</comment>
<feature type="transmembrane region" description="Helical" evidence="8">
    <location>
        <begin position="347"/>
        <end position="367"/>
    </location>
</feature>
<evidence type="ECO:0000256" key="8">
    <source>
        <dbReference type="HAMAP-Rule" id="MF_02078"/>
    </source>
</evidence>
<dbReference type="AlphaFoldDB" id="A0A0R3K2B6"/>
<evidence type="ECO:0000256" key="1">
    <source>
        <dbReference type="ARBA" id="ARBA00004651"/>
    </source>
</evidence>
<dbReference type="UniPathway" id="UPA00219"/>
<keyword evidence="8 9" id="KW-0813">Transport</keyword>
<feature type="transmembrane region" description="Helical" evidence="8">
    <location>
        <begin position="183"/>
        <end position="206"/>
    </location>
</feature>
<evidence type="ECO:0000256" key="6">
    <source>
        <dbReference type="ARBA" id="ARBA00022989"/>
    </source>
</evidence>
<name>A0A0R3K2B6_CALMK</name>
<gene>
    <name evidence="10" type="primary">murJ_1</name>
    <name evidence="8" type="synonym">murJ</name>
    <name evidence="10" type="ORF">ABG79_00774</name>
</gene>
<keyword evidence="4 8" id="KW-0133">Cell shape</keyword>
<dbReference type="PRINTS" id="PR01806">
    <property type="entry name" value="VIRFACTRMVIN"/>
</dbReference>
<dbReference type="InterPro" id="IPR004268">
    <property type="entry name" value="MurJ"/>
</dbReference>
<dbReference type="PANTHER" id="PTHR47019:SF1">
    <property type="entry name" value="LIPID II FLIPPASE MURJ"/>
    <property type="match status" value="1"/>
</dbReference>
<feature type="transmembrane region" description="Helical" evidence="8">
    <location>
        <begin position="227"/>
        <end position="246"/>
    </location>
</feature>
<dbReference type="Pfam" id="PF03023">
    <property type="entry name" value="MurJ"/>
    <property type="match status" value="1"/>
</dbReference>
<feature type="transmembrane region" description="Helical" evidence="8">
    <location>
        <begin position="52"/>
        <end position="71"/>
    </location>
</feature>
<proteinExistence type="inferred from homology"/>
<evidence type="ECO:0000256" key="9">
    <source>
        <dbReference type="PIRNR" id="PIRNR002869"/>
    </source>
</evidence>
<keyword evidence="5 8" id="KW-0573">Peptidoglycan synthesis</keyword>
<dbReference type="GO" id="GO:0071555">
    <property type="term" value="P:cell wall organization"/>
    <property type="evidence" value="ECO:0007669"/>
    <property type="project" value="UniProtKB-UniRule"/>
</dbReference>
<keyword evidence="7 8" id="KW-0472">Membrane</keyword>
<dbReference type="GO" id="GO:0008360">
    <property type="term" value="P:regulation of cell shape"/>
    <property type="evidence" value="ECO:0007669"/>
    <property type="project" value="UniProtKB-UniRule"/>
</dbReference>
<feature type="transmembrane region" description="Helical" evidence="8">
    <location>
        <begin position="308"/>
        <end position="327"/>
    </location>
</feature>
<dbReference type="Proteomes" id="UP000052015">
    <property type="component" value="Unassembled WGS sequence"/>
</dbReference>
<feature type="transmembrane region" description="Helical" evidence="8">
    <location>
        <begin position="12"/>
        <end position="32"/>
    </location>
</feature>
<dbReference type="InterPro" id="IPR051050">
    <property type="entry name" value="Lipid_II_flippase_MurJ/MviN"/>
</dbReference>
<dbReference type="EMBL" id="LKHP01000003">
    <property type="protein sequence ID" value="KRQ87436.1"/>
    <property type="molecule type" value="Genomic_DNA"/>
</dbReference>
<feature type="transmembrane region" description="Helical" evidence="8">
    <location>
        <begin position="379"/>
        <end position="398"/>
    </location>
</feature>
<dbReference type="RefSeq" id="WP_057977487.1">
    <property type="nucleotide sequence ID" value="NZ_LKHP01000003.1"/>
</dbReference>
<dbReference type="GO" id="GO:0009252">
    <property type="term" value="P:peptidoglycan biosynthetic process"/>
    <property type="evidence" value="ECO:0007669"/>
    <property type="project" value="UniProtKB-UniRule"/>
</dbReference>
<organism evidence="10 11">
    <name type="scientific">Caloramator mitchellensis</name>
    <dbReference type="NCBI Taxonomy" id="908809"/>
    <lineage>
        <taxon>Bacteria</taxon>
        <taxon>Bacillati</taxon>
        <taxon>Bacillota</taxon>
        <taxon>Clostridia</taxon>
        <taxon>Eubacteriales</taxon>
        <taxon>Clostridiaceae</taxon>
        <taxon>Caloramator</taxon>
    </lineage>
</organism>
<reference evidence="10 11" key="1">
    <citation type="submission" date="2015-09" db="EMBL/GenBank/DDBJ databases">
        <title>Draft genome sequence of a Caloramator mitchellensis, a moderate thermophile from the Great Artesian Basin of Australia.</title>
        <authorList>
            <person name="Patel B.K."/>
        </authorList>
    </citation>
    <scope>NUCLEOTIDE SEQUENCE [LARGE SCALE GENOMIC DNA]</scope>
    <source>
        <strain evidence="10 11">VF08</strain>
    </source>
</reference>
<dbReference type="GO" id="GO:0015648">
    <property type="term" value="F:lipid-linked peptidoglycan transporter activity"/>
    <property type="evidence" value="ECO:0007669"/>
    <property type="project" value="UniProtKB-UniRule"/>
</dbReference>
<comment type="subcellular location">
    <subcellularLocation>
        <location evidence="1 8">Cell membrane</location>
        <topology evidence="1 8">Multi-pass membrane protein</topology>
    </subcellularLocation>
</comment>
<feature type="transmembrane region" description="Helical" evidence="8">
    <location>
        <begin position="465"/>
        <end position="490"/>
    </location>
</feature>
<evidence type="ECO:0000256" key="2">
    <source>
        <dbReference type="ARBA" id="ARBA00022475"/>
    </source>
</evidence>
<sequence>MKGVNLAKAAGIVMFITIMSKVLGFFRTMLLASSFGTTMQSDAYVVSLTIPLIIYSVIGAAVNTTFIPILSRSLTQRGKEDMIQFANNIMNILFLISIIIFGVGFLLSPQIVRVIAHGFSGEKFNLTVALTRISMFNVLALSMTAGFMSILQSLNEFKAPAMVGIALDLPIILYLILGAKYGIYGLSVATLIGYTMQFVIQIPYLLKHDYKYKFFIDLKDTRVKEMLYLILPILIGTTVNQINSIVDKTMASSLPNGNISAYNFAINVNSMLYGVFVASIIMVIYPAISREGANKAYDNMKVFIHKGITSILLIMVPAAVGLFVLRYDVLTIFFKRGLFNEDSVNLTAYALAFLLLGLPFYGVRDIFNRAFYGLNDTKTPMINGIFGVALNITLNLLFVRYLGIGGLALATSMSAILTSILLGMALSRRINGVQGRKILIALLKISLSAFMMGFAVKGVEIGLKFIFTGLIGMVLTLGIAVLTGIFVYFISLIVLKLEELDDALNMILKRKRAK</sequence>
<dbReference type="PIRSF" id="PIRSF002869">
    <property type="entry name" value="MviN"/>
    <property type="match status" value="1"/>
</dbReference>
<dbReference type="GO" id="GO:0034204">
    <property type="term" value="P:lipid translocation"/>
    <property type="evidence" value="ECO:0007669"/>
    <property type="project" value="TreeGrafter"/>
</dbReference>
<dbReference type="HAMAP" id="MF_02078">
    <property type="entry name" value="MurJ_MviN"/>
    <property type="match status" value="1"/>
</dbReference>
<feature type="transmembrane region" description="Helical" evidence="8">
    <location>
        <begin position="266"/>
        <end position="288"/>
    </location>
</feature>
<comment type="similarity">
    <text evidence="8 9">Belongs to the MurJ/MviN family.</text>
</comment>
<keyword evidence="3 8" id="KW-0812">Transmembrane</keyword>
<comment type="pathway">
    <text evidence="8">Cell wall biogenesis; peptidoglycan biosynthesis.</text>
</comment>
<evidence type="ECO:0000313" key="10">
    <source>
        <dbReference type="EMBL" id="KRQ87436.1"/>
    </source>
</evidence>
<evidence type="ECO:0000256" key="3">
    <source>
        <dbReference type="ARBA" id="ARBA00022692"/>
    </source>
</evidence>
<evidence type="ECO:0000256" key="4">
    <source>
        <dbReference type="ARBA" id="ARBA00022960"/>
    </source>
</evidence>
<dbReference type="OrthoDB" id="9804143at2"/>
<dbReference type="CDD" id="cd13123">
    <property type="entry name" value="MATE_MurJ_like"/>
    <property type="match status" value="1"/>
</dbReference>
<dbReference type="NCBIfam" id="TIGR01695">
    <property type="entry name" value="murJ_mviN"/>
    <property type="match status" value="1"/>
</dbReference>
<feature type="transmembrane region" description="Helical" evidence="8">
    <location>
        <begin position="404"/>
        <end position="426"/>
    </location>
</feature>
<feature type="transmembrane region" description="Helical" evidence="8">
    <location>
        <begin position="159"/>
        <end position="177"/>
    </location>
</feature>
<accession>A0A0R3K2B6</accession>
<protein>
    <recommendedName>
        <fullName evidence="8">Probable lipid II flippase MurJ</fullName>
    </recommendedName>
</protein>
<keyword evidence="6 8" id="KW-1133">Transmembrane helix</keyword>
<evidence type="ECO:0000313" key="11">
    <source>
        <dbReference type="Proteomes" id="UP000052015"/>
    </source>
</evidence>
<dbReference type="PANTHER" id="PTHR47019">
    <property type="entry name" value="LIPID II FLIPPASE MURJ"/>
    <property type="match status" value="1"/>
</dbReference>
<dbReference type="GO" id="GO:0005886">
    <property type="term" value="C:plasma membrane"/>
    <property type="evidence" value="ECO:0007669"/>
    <property type="project" value="UniProtKB-SubCell"/>
</dbReference>
<keyword evidence="11" id="KW-1185">Reference proteome</keyword>
<feature type="transmembrane region" description="Helical" evidence="8">
    <location>
        <begin position="438"/>
        <end position="459"/>
    </location>
</feature>
<evidence type="ECO:0000256" key="5">
    <source>
        <dbReference type="ARBA" id="ARBA00022984"/>
    </source>
</evidence>
<keyword evidence="8 9" id="KW-0961">Cell wall biogenesis/degradation</keyword>
<feature type="transmembrane region" description="Helical" evidence="8">
    <location>
        <begin position="124"/>
        <end position="147"/>
    </location>
</feature>